<dbReference type="GO" id="GO:0016740">
    <property type="term" value="F:transferase activity"/>
    <property type="evidence" value="ECO:0007669"/>
    <property type="project" value="UniProtKB-KW"/>
</dbReference>
<evidence type="ECO:0000256" key="4">
    <source>
        <dbReference type="ARBA" id="ARBA00023002"/>
    </source>
</evidence>
<dbReference type="PROSITE" id="PS50404">
    <property type="entry name" value="GST_NTER"/>
    <property type="match status" value="1"/>
</dbReference>
<dbReference type="GO" id="GO:0033355">
    <property type="term" value="P:ascorbate glutathione cycle"/>
    <property type="evidence" value="ECO:0007669"/>
    <property type="project" value="InterPro"/>
</dbReference>
<evidence type="ECO:0000259" key="7">
    <source>
        <dbReference type="PROSITE" id="PS50404"/>
    </source>
</evidence>
<dbReference type="Gene3D" id="1.20.1050.10">
    <property type="match status" value="1"/>
</dbReference>
<protein>
    <recommendedName>
        <fullName evidence="1">glutathione dehydrogenase (ascorbate)</fullName>
        <ecNumber evidence="1">1.8.5.1</ecNumber>
    </recommendedName>
</protein>
<keyword evidence="3" id="KW-0808">Transferase</keyword>
<dbReference type="Pfam" id="PF13409">
    <property type="entry name" value="GST_N_2"/>
    <property type="match status" value="1"/>
</dbReference>
<dbReference type="GO" id="GO:0045174">
    <property type="term" value="F:glutathione dehydrogenase (ascorbate) activity"/>
    <property type="evidence" value="ECO:0007669"/>
    <property type="project" value="UniProtKB-EC"/>
</dbReference>
<evidence type="ECO:0000313" key="9">
    <source>
        <dbReference type="Proteomes" id="UP000239899"/>
    </source>
</evidence>
<dbReference type="SFLD" id="SFLDS00019">
    <property type="entry name" value="Glutathione_Transferase_(cytos"/>
    <property type="match status" value="1"/>
</dbReference>
<proteinExistence type="inferred from homology"/>
<dbReference type="EC" id="1.8.5.1" evidence="1"/>
<comment type="catalytic activity">
    <reaction evidence="6">
        <text>L-dehydroascorbate + 2 glutathione = glutathione disulfide + L-ascorbate</text>
        <dbReference type="Rhea" id="RHEA:24424"/>
        <dbReference type="ChEBI" id="CHEBI:38290"/>
        <dbReference type="ChEBI" id="CHEBI:57925"/>
        <dbReference type="ChEBI" id="CHEBI:58297"/>
        <dbReference type="ChEBI" id="CHEBI:58539"/>
        <dbReference type="EC" id="1.8.5.1"/>
    </reaction>
</comment>
<accession>A0A2P6TXK2</accession>
<dbReference type="SUPFAM" id="SSF52833">
    <property type="entry name" value="Thioredoxin-like"/>
    <property type="match status" value="1"/>
</dbReference>
<dbReference type="Pfam" id="PF13410">
    <property type="entry name" value="GST_C_2"/>
    <property type="match status" value="1"/>
</dbReference>
<dbReference type="PANTHER" id="PTHR44420">
    <property type="entry name" value="GLUTATHIONE S-TRANSFERASE DHAR2-RELATED"/>
    <property type="match status" value="1"/>
</dbReference>
<dbReference type="AlphaFoldDB" id="A0A2P6TXK2"/>
<evidence type="ECO:0000256" key="2">
    <source>
        <dbReference type="ARBA" id="ARBA00022575"/>
    </source>
</evidence>
<evidence type="ECO:0000256" key="3">
    <source>
        <dbReference type="ARBA" id="ARBA00022679"/>
    </source>
</evidence>
<dbReference type="InterPro" id="IPR004045">
    <property type="entry name" value="Glutathione_S-Trfase_N"/>
</dbReference>
<dbReference type="InterPro" id="IPR036282">
    <property type="entry name" value="Glutathione-S-Trfase_C_sf"/>
</dbReference>
<organism evidence="8 9">
    <name type="scientific">Chlorella sorokiniana</name>
    <name type="common">Freshwater green alga</name>
    <dbReference type="NCBI Taxonomy" id="3076"/>
    <lineage>
        <taxon>Eukaryota</taxon>
        <taxon>Viridiplantae</taxon>
        <taxon>Chlorophyta</taxon>
        <taxon>core chlorophytes</taxon>
        <taxon>Trebouxiophyceae</taxon>
        <taxon>Chlorellales</taxon>
        <taxon>Chlorellaceae</taxon>
        <taxon>Chlorella clade</taxon>
        <taxon>Chlorella</taxon>
    </lineage>
</organism>
<dbReference type="STRING" id="3076.A0A2P6TXK2"/>
<dbReference type="EMBL" id="LHPG02000004">
    <property type="protein sequence ID" value="PRW58797.1"/>
    <property type="molecule type" value="Genomic_DNA"/>
</dbReference>
<dbReference type="InterPro" id="IPR044627">
    <property type="entry name" value="DHAR1/2/3/4"/>
</dbReference>
<evidence type="ECO:0000256" key="6">
    <source>
        <dbReference type="ARBA" id="ARBA00049544"/>
    </source>
</evidence>
<dbReference type="InterPro" id="IPR040079">
    <property type="entry name" value="Glutathione_S-Trfase"/>
</dbReference>
<keyword evidence="2" id="KW-0216">Detoxification</keyword>
<gene>
    <name evidence="8" type="ORF">C2E21_2487</name>
</gene>
<dbReference type="InterPro" id="IPR036249">
    <property type="entry name" value="Thioredoxin-like_sf"/>
</dbReference>
<name>A0A2P6TXK2_CHLSO</name>
<dbReference type="Gene3D" id="3.40.30.10">
    <property type="entry name" value="Glutaredoxin"/>
    <property type="match status" value="1"/>
</dbReference>
<dbReference type="PANTHER" id="PTHR44420:SF2">
    <property type="entry name" value="GLUTATHIONE S-TRANSFERASE DHAR2-RELATED"/>
    <property type="match status" value="1"/>
</dbReference>
<keyword evidence="4" id="KW-0560">Oxidoreductase</keyword>
<dbReference type="OrthoDB" id="1935530at2759"/>
<comment type="caution">
    <text evidence="8">The sequence shown here is derived from an EMBL/GenBank/DDBJ whole genome shotgun (WGS) entry which is preliminary data.</text>
</comment>
<evidence type="ECO:0000313" key="8">
    <source>
        <dbReference type="EMBL" id="PRW58797.1"/>
    </source>
</evidence>
<evidence type="ECO:0000256" key="1">
    <source>
        <dbReference type="ARBA" id="ARBA00012436"/>
    </source>
</evidence>
<dbReference type="SUPFAM" id="SSF47616">
    <property type="entry name" value="GST C-terminal domain-like"/>
    <property type="match status" value="1"/>
</dbReference>
<comment type="similarity">
    <text evidence="5">Belongs to the GST superfamily. DHAR family.</text>
</comment>
<keyword evidence="9" id="KW-1185">Reference proteome</keyword>
<sequence>MAAAPNAAPKFEIAVKQSSDGKLGDCPFCHRALLTLEEKNVPYSTTLINFDAKPDWLLQVNPAGSVPVMKDLANGEWVVDSGVICDFLEKEFPQPALGLVEESPKIGLDVLPKFAGFIKSGTPEEAAEKEAELVAALGELDAYLAEHGPFIGGQQPCSTDLAVWPRLYHMQVTTKYFRGWEMPAQLAHLKAYIDAFTARPSWQHTLYTPEAIIAGWERHGVKRVV</sequence>
<feature type="domain" description="GST N-terminal" evidence="7">
    <location>
        <begin position="16"/>
        <end position="96"/>
    </location>
</feature>
<evidence type="ECO:0000256" key="5">
    <source>
        <dbReference type="ARBA" id="ARBA00024194"/>
    </source>
</evidence>
<dbReference type="Proteomes" id="UP000239899">
    <property type="component" value="Unassembled WGS sequence"/>
</dbReference>
<reference evidence="8 9" key="1">
    <citation type="journal article" date="2018" name="Plant J.">
        <title>Genome sequences of Chlorella sorokiniana UTEX 1602 and Micractinium conductrix SAG 241.80: implications to maltose excretion by a green alga.</title>
        <authorList>
            <person name="Arriola M.B."/>
            <person name="Velmurugan N."/>
            <person name="Zhang Y."/>
            <person name="Plunkett M.H."/>
            <person name="Hondzo H."/>
            <person name="Barney B.M."/>
        </authorList>
    </citation>
    <scope>NUCLEOTIDE SEQUENCE [LARGE SCALE GENOMIC DNA]</scope>
    <source>
        <strain evidence="9">UTEX 1602</strain>
    </source>
</reference>